<dbReference type="InterPro" id="IPR003615">
    <property type="entry name" value="HNH_nuc"/>
</dbReference>
<proteinExistence type="predicted"/>
<keyword evidence="4" id="KW-0614">Plasmid</keyword>
<dbReference type="GO" id="GO:0005829">
    <property type="term" value="C:cytosol"/>
    <property type="evidence" value="ECO:0007669"/>
    <property type="project" value="TreeGrafter"/>
</dbReference>
<dbReference type="RefSeq" id="WP_229126548.1">
    <property type="nucleotide sequence ID" value="NZ_CP064790.1"/>
</dbReference>
<evidence type="ECO:0000256" key="2">
    <source>
        <dbReference type="ARBA" id="ARBA00022801"/>
    </source>
</evidence>
<keyword evidence="4" id="KW-0255">Endonuclease</keyword>
<dbReference type="EMBL" id="CP064790">
    <property type="protein sequence ID" value="QSG13428.1"/>
    <property type="molecule type" value="Genomic_DNA"/>
</dbReference>
<feature type="domain" description="TRASH" evidence="3">
    <location>
        <begin position="7"/>
        <end position="41"/>
    </location>
</feature>
<gene>
    <name evidence="4" type="primary">mcrA</name>
    <name evidence="4" type="ORF">HSBGL_4014</name>
</gene>
<evidence type="ECO:0000313" key="4">
    <source>
        <dbReference type="EMBL" id="QSG13428.1"/>
    </source>
</evidence>
<feature type="domain" description="TRASH" evidence="3">
    <location>
        <begin position="50"/>
        <end position="85"/>
    </location>
</feature>
<protein>
    <submittedName>
        <fullName evidence="4">Restriction endonuclease, McrA/HNH family</fullName>
    </submittedName>
</protein>
<dbReference type="Proteomes" id="UP000663305">
    <property type="component" value="Plasmid pHSR-Bgl01"/>
</dbReference>
<accession>A0A897NL68</accession>
<dbReference type="GO" id="GO:0016787">
    <property type="term" value="F:hydrolase activity"/>
    <property type="evidence" value="ECO:0007669"/>
    <property type="project" value="UniProtKB-KW"/>
</dbReference>
<evidence type="ECO:0000259" key="3">
    <source>
        <dbReference type="SMART" id="SM00746"/>
    </source>
</evidence>
<evidence type="ECO:0000313" key="5">
    <source>
        <dbReference type="Proteomes" id="UP000663305"/>
    </source>
</evidence>
<dbReference type="PANTHER" id="PTHR41286">
    <property type="entry name" value="HNH NUCLEASE YAJD-RELATED"/>
    <property type="match status" value="1"/>
</dbReference>
<name>A0A897NL68_9EURY</name>
<dbReference type="Pfam" id="PF01844">
    <property type="entry name" value="HNH"/>
    <property type="match status" value="1"/>
</dbReference>
<dbReference type="SMART" id="SM00746">
    <property type="entry name" value="TRASH"/>
    <property type="match status" value="2"/>
</dbReference>
<evidence type="ECO:0000256" key="1">
    <source>
        <dbReference type="ARBA" id="ARBA00022722"/>
    </source>
</evidence>
<reference evidence="4" key="1">
    <citation type="submission" date="2020-11" db="EMBL/GenBank/DDBJ databases">
        <title>Carbohydrate-dependent, anaerobic sulfur respiration: A novel catabolism in halophilic archaea.</title>
        <authorList>
            <person name="Sorokin D.Y."/>
            <person name="Messina E."/>
            <person name="Smedile F."/>
            <person name="La Cono V."/>
            <person name="Hallsworth J.E."/>
            <person name="Yakimov M.M."/>
        </authorList>
    </citation>
    <scope>NUCLEOTIDE SEQUENCE</scope>
    <source>
        <strain evidence="4">HSR-Bgl</strain>
        <plasmid evidence="4">pHSR-Bgl01</plasmid>
    </source>
</reference>
<sequence length="132" mass="15438">MPVEAECDFCGDTVSRPPSVVERADHHFCDKSCYGKWQSEQKDSRIVLQCDYCGTKFKRYERSLKDDQTNHFCSYECKGKWLGYTPRVHHIRPFSEFDEDEVETAHDPSNLVSLCEPCHTQWEGIPHRPKPI</sequence>
<organism evidence="4 5">
    <name type="scientific">Halapricum desulfuricans</name>
    <dbReference type="NCBI Taxonomy" id="2841257"/>
    <lineage>
        <taxon>Archaea</taxon>
        <taxon>Methanobacteriati</taxon>
        <taxon>Methanobacteriota</taxon>
        <taxon>Stenosarchaea group</taxon>
        <taxon>Halobacteria</taxon>
        <taxon>Halobacteriales</taxon>
        <taxon>Haloarculaceae</taxon>
        <taxon>Halapricum</taxon>
    </lineage>
</organism>
<dbReference type="GO" id="GO:0008270">
    <property type="term" value="F:zinc ion binding"/>
    <property type="evidence" value="ECO:0007669"/>
    <property type="project" value="InterPro"/>
</dbReference>
<dbReference type="CDD" id="cd00085">
    <property type="entry name" value="HNHc"/>
    <property type="match status" value="1"/>
</dbReference>
<keyword evidence="1" id="KW-0540">Nuclease</keyword>
<geneLocation type="plasmid" evidence="4 5">
    <name>pHSR-Bgl01</name>
</geneLocation>
<dbReference type="PANTHER" id="PTHR41286:SF1">
    <property type="entry name" value="HNH NUCLEASE YAJD-RELATED"/>
    <property type="match status" value="1"/>
</dbReference>
<dbReference type="GO" id="GO:0004519">
    <property type="term" value="F:endonuclease activity"/>
    <property type="evidence" value="ECO:0007669"/>
    <property type="project" value="UniProtKB-KW"/>
</dbReference>
<keyword evidence="2" id="KW-0378">Hydrolase</keyword>
<dbReference type="InterPro" id="IPR011017">
    <property type="entry name" value="TRASH_dom"/>
</dbReference>
<dbReference type="GO" id="GO:0003676">
    <property type="term" value="F:nucleic acid binding"/>
    <property type="evidence" value="ECO:0007669"/>
    <property type="project" value="InterPro"/>
</dbReference>
<dbReference type="AlphaFoldDB" id="A0A897NL68"/>
<dbReference type="InterPro" id="IPR002711">
    <property type="entry name" value="HNH"/>
</dbReference>
<dbReference type="GeneID" id="68862552"/>